<comment type="caution">
    <text evidence="1">The sequence shown here is derived from an EMBL/GenBank/DDBJ whole genome shotgun (WGS) entry which is preliminary data.</text>
</comment>
<dbReference type="EMBL" id="JZWT02000024">
    <property type="protein sequence ID" value="MFB6491192.1"/>
    <property type="molecule type" value="Genomic_DNA"/>
</dbReference>
<dbReference type="Proteomes" id="UP000033636">
    <property type="component" value="Unassembled WGS sequence"/>
</dbReference>
<name>A0ACC6V2C4_9CREN</name>
<evidence type="ECO:0000313" key="2">
    <source>
        <dbReference type="Proteomes" id="UP000033636"/>
    </source>
</evidence>
<accession>A0ACC6V2C4</accession>
<gene>
    <name evidence="1" type="ORF">TU35_008170</name>
</gene>
<organism evidence="1 2">
    <name type="scientific">Thermoproteus sp. AZ2</name>
    <dbReference type="NCBI Taxonomy" id="1609232"/>
    <lineage>
        <taxon>Archaea</taxon>
        <taxon>Thermoproteota</taxon>
        <taxon>Thermoprotei</taxon>
        <taxon>Thermoproteales</taxon>
        <taxon>Thermoproteaceae</taxon>
        <taxon>Thermoproteus</taxon>
    </lineage>
</organism>
<sequence>MFSLRGFTLLYGPPGAGKTALALRLAAEMGQRVLYIGLYEPKEKVEEKLRYLGLDPSAFAIYDFINVSDYSAVMSAISDAYMSSSPDAVIVDGINYFPQTREAASALYRIFDKPVIAIGEEQTIQTPFAYMADNLIAVEQYFKAGARYRVLRFVKTRLSQPPAVELYFAVVRGGPVVIEHWTSEKVSTKIAAELPMKRAVFAPQAEEAVRALAPFYKRLGIFEGARVADFICEDPECLRLAAAFMCDYAESAETAMVSTYRILEYMAREAGCSINSSVVSADDLADDKGLEALRDAVGKAKVLYFFGLEEVLAKMGPERVRLVLDFLNAVRPDLAILAVFRGVEPARELVHHFNTVWKLEPKRAVVVKSMFGWPVRDFRVEKKDGVYYLVPE</sequence>
<protein>
    <submittedName>
        <fullName evidence="1">RAD55 family ATPase</fullName>
    </submittedName>
</protein>
<reference evidence="1" key="1">
    <citation type="submission" date="2024-07" db="EMBL/GenBank/DDBJ databases">
        <title>Metagenome and Metagenome-Assembled Genomes of Archaea from a hot spring from the geothermal field of Los Azufres, Mexico.</title>
        <authorList>
            <person name="Marin-Paredes R."/>
            <person name="Martinez-Romero E."/>
            <person name="Servin-Garciduenas L.E."/>
        </authorList>
    </citation>
    <scope>NUCLEOTIDE SEQUENCE</scope>
</reference>
<evidence type="ECO:0000313" key="1">
    <source>
        <dbReference type="EMBL" id="MFB6491192.1"/>
    </source>
</evidence>
<proteinExistence type="predicted"/>